<dbReference type="RefSeq" id="WP_146938698.1">
    <property type="nucleotide sequence ID" value="NZ_BJXW01000038.1"/>
</dbReference>
<dbReference type="SUPFAM" id="SSF52540">
    <property type="entry name" value="P-loop containing nucleoside triphosphate hydrolases"/>
    <property type="match status" value="1"/>
</dbReference>
<evidence type="ECO:0000313" key="2">
    <source>
        <dbReference type="Proteomes" id="UP000321491"/>
    </source>
</evidence>
<comment type="caution">
    <text evidence="1">The sequence shown here is derived from an EMBL/GenBank/DDBJ whole genome shotgun (WGS) entry which is preliminary data.</text>
</comment>
<dbReference type="AlphaFoldDB" id="A0A511V0B7"/>
<gene>
    <name evidence="1" type="ORF">CQU01_25840</name>
</gene>
<dbReference type="Proteomes" id="UP000321491">
    <property type="component" value="Unassembled WGS sequence"/>
</dbReference>
<name>A0A511V0B7_9BACI</name>
<dbReference type="OrthoDB" id="9757917at2"/>
<evidence type="ECO:0000313" key="1">
    <source>
        <dbReference type="EMBL" id="GEN32346.1"/>
    </source>
</evidence>
<reference evidence="1 2" key="1">
    <citation type="submission" date="2019-07" db="EMBL/GenBank/DDBJ databases">
        <title>Whole genome shotgun sequence of Cerasibacillus quisquiliarum NBRC 102429.</title>
        <authorList>
            <person name="Hosoyama A."/>
            <person name="Uohara A."/>
            <person name="Ohji S."/>
            <person name="Ichikawa N."/>
        </authorList>
    </citation>
    <scope>NUCLEOTIDE SEQUENCE [LARGE SCALE GENOMIC DNA]</scope>
    <source>
        <strain evidence="1 2">NBRC 102429</strain>
    </source>
</reference>
<keyword evidence="2" id="KW-1185">Reference proteome</keyword>
<dbReference type="InterPro" id="IPR027417">
    <property type="entry name" value="P-loop_NTPase"/>
</dbReference>
<proteinExistence type="predicted"/>
<sequence length="302" mass="35619">MDPQNVLNSWLFIEMIQPAELPKSNIIPGYLFSDGKQRQQINKMNFLQEFIKTAKPKNPRTYTTQYTYYMNCYKLSDLIDTFRSFFKHDDEVINKPKQRCYSFSFQVNDTNEYIEDSLFIPHVHTVIYDMFHTDKINYSHFIDRYNDARYQLEEDAKTLFSNGVTSEAVQKLSKNFYRYFDEPTHDHLHFFEMHIVRKNADKKKPSFNSFYIEDLQTIKRKGMNETLHQFIKGKDLQVDIEQDHQAIESLLSPKNLPDGRWPSRIDHRLSLMQQVAVNQIIHGDGPVYSVNGPPGTGKTPSH</sequence>
<organism evidence="1 2">
    <name type="scientific">Cerasibacillus quisquiliarum</name>
    <dbReference type="NCBI Taxonomy" id="227865"/>
    <lineage>
        <taxon>Bacteria</taxon>
        <taxon>Bacillati</taxon>
        <taxon>Bacillota</taxon>
        <taxon>Bacilli</taxon>
        <taxon>Bacillales</taxon>
        <taxon>Bacillaceae</taxon>
        <taxon>Cerasibacillus</taxon>
    </lineage>
</organism>
<dbReference type="EMBL" id="BJXW01000038">
    <property type="protein sequence ID" value="GEN32346.1"/>
    <property type="molecule type" value="Genomic_DNA"/>
</dbReference>
<evidence type="ECO:0008006" key="3">
    <source>
        <dbReference type="Google" id="ProtNLM"/>
    </source>
</evidence>
<protein>
    <recommendedName>
        <fullName evidence="3">DNA2/NAM7 helicase helicase domain-containing protein</fullName>
    </recommendedName>
</protein>
<accession>A0A511V0B7</accession>
<dbReference type="Gene3D" id="3.40.50.300">
    <property type="entry name" value="P-loop containing nucleotide triphosphate hydrolases"/>
    <property type="match status" value="1"/>
</dbReference>